<keyword evidence="7" id="KW-1185">Reference proteome</keyword>
<evidence type="ECO:0000313" key="7">
    <source>
        <dbReference type="Proteomes" id="UP000283128"/>
    </source>
</evidence>
<dbReference type="InterPro" id="IPR023346">
    <property type="entry name" value="Lysozyme-like_dom_sf"/>
</dbReference>
<dbReference type="CDD" id="cd13399">
    <property type="entry name" value="Slt35-like"/>
    <property type="match status" value="1"/>
</dbReference>
<dbReference type="Pfam" id="PF00877">
    <property type="entry name" value="NLPC_P60"/>
    <property type="match status" value="1"/>
</dbReference>
<evidence type="ECO:0000256" key="1">
    <source>
        <dbReference type="ARBA" id="ARBA00007074"/>
    </source>
</evidence>
<reference evidence="6 7" key="1">
    <citation type="submission" date="2019-01" db="EMBL/GenBank/DDBJ databases">
        <title>Genome sequences of Streptomyces and Rhizobium isolates collected from root and soil.</title>
        <authorList>
            <person name="Chhettri S."/>
            <person name="Sevigny J.L."/>
            <person name="Sen A."/>
            <person name="Ennis N."/>
            <person name="Tisa L."/>
        </authorList>
    </citation>
    <scope>NUCLEOTIDE SEQUENCE [LARGE SCALE GENOMIC DNA]</scope>
    <source>
        <strain evidence="6 7">San01</strain>
    </source>
</reference>
<evidence type="ECO:0000259" key="5">
    <source>
        <dbReference type="PROSITE" id="PS51935"/>
    </source>
</evidence>
<keyword evidence="3 6" id="KW-0378">Hydrolase</keyword>
<organism evidence="6 7">
    <name type="scientific">Streptomyces antnestii</name>
    <dbReference type="NCBI Taxonomy" id="2494256"/>
    <lineage>
        <taxon>Bacteria</taxon>
        <taxon>Bacillati</taxon>
        <taxon>Actinomycetota</taxon>
        <taxon>Actinomycetes</taxon>
        <taxon>Kitasatosporales</taxon>
        <taxon>Streptomycetaceae</taxon>
        <taxon>Streptomyces</taxon>
    </lineage>
</organism>
<evidence type="ECO:0000256" key="3">
    <source>
        <dbReference type="ARBA" id="ARBA00022801"/>
    </source>
</evidence>
<dbReference type="GO" id="GO:0006508">
    <property type="term" value="P:proteolysis"/>
    <property type="evidence" value="ECO:0007669"/>
    <property type="project" value="UniProtKB-KW"/>
</dbReference>
<dbReference type="OrthoDB" id="5244330at2"/>
<keyword evidence="4" id="KW-0788">Thiol protease</keyword>
<accession>A0A437Q397</accession>
<proteinExistence type="inferred from homology"/>
<dbReference type="Gene3D" id="3.90.1720.10">
    <property type="entry name" value="endopeptidase domain like (from Nostoc punctiforme)"/>
    <property type="match status" value="1"/>
</dbReference>
<comment type="caution">
    <text evidence="6">The sequence shown here is derived from an EMBL/GenBank/DDBJ whole genome shotgun (WGS) entry which is preliminary data.</text>
</comment>
<dbReference type="SUPFAM" id="SSF54001">
    <property type="entry name" value="Cysteine proteinases"/>
    <property type="match status" value="1"/>
</dbReference>
<sequence length="312" mass="32286">MSALAKTAAGVGCTVLALPLLAALVVAALISSAIPSTGGAAASPSKHALADIPRSMLALYQRTAPECRGLSWTILAAIGKVETDHGRHPTMISSAGAVGPMQFLPSTFKQYSHPVPPGGKSPPTPWDPVDAVYAAARMLCANGAKDSRNLRSAIFSYNHANWYVDKVLKIAAQYEAAAPAPNAAASKAVTFARAQLGQPYLWGGDGAGEGGFDCSGLTQAAYHKAGINIPRVAQAQYTAGPHLPAKSPLTPGDLLFFGTSPAHITHVGIYSAPGRMIDAPHPGAVVRERAFDPTTRADFQGATRPAGQGHPR</sequence>
<protein>
    <submittedName>
        <fullName evidence="6">Hydrolase Nlp/P60</fullName>
    </submittedName>
</protein>
<gene>
    <name evidence="6" type="ORF">EOT10_03900</name>
</gene>
<dbReference type="EMBL" id="RZYA01000001">
    <property type="protein sequence ID" value="RVU28994.1"/>
    <property type="molecule type" value="Genomic_DNA"/>
</dbReference>
<dbReference type="Pfam" id="PF01464">
    <property type="entry name" value="SLT"/>
    <property type="match status" value="1"/>
</dbReference>
<dbReference type="InterPro" id="IPR000064">
    <property type="entry name" value="NLP_P60_dom"/>
</dbReference>
<dbReference type="Gene3D" id="1.10.530.10">
    <property type="match status" value="1"/>
</dbReference>
<dbReference type="InterPro" id="IPR008258">
    <property type="entry name" value="Transglycosylase_SLT_dom_1"/>
</dbReference>
<dbReference type="GO" id="GO:0008234">
    <property type="term" value="F:cysteine-type peptidase activity"/>
    <property type="evidence" value="ECO:0007669"/>
    <property type="project" value="UniProtKB-KW"/>
</dbReference>
<evidence type="ECO:0000313" key="6">
    <source>
        <dbReference type="EMBL" id="RVU28994.1"/>
    </source>
</evidence>
<feature type="domain" description="NlpC/P60" evidence="5">
    <location>
        <begin position="182"/>
        <end position="306"/>
    </location>
</feature>
<dbReference type="Proteomes" id="UP000283128">
    <property type="component" value="Unassembled WGS sequence"/>
</dbReference>
<comment type="similarity">
    <text evidence="1">Belongs to the peptidase C40 family.</text>
</comment>
<dbReference type="PANTHER" id="PTHR47359">
    <property type="entry name" value="PEPTIDOGLYCAN DL-ENDOPEPTIDASE CWLO"/>
    <property type="match status" value="1"/>
</dbReference>
<dbReference type="InterPro" id="IPR051794">
    <property type="entry name" value="PG_Endopeptidase_C40"/>
</dbReference>
<evidence type="ECO:0000256" key="4">
    <source>
        <dbReference type="ARBA" id="ARBA00022807"/>
    </source>
</evidence>
<dbReference type="PROSITE" id="PS51935">
    <property type="entry name" value="NLPC_P60"/>
    <property type="match status" value="1"/>
</dbReference>
<dbReference type="PANTHER" id="PTHR47359:SF3">
    <property type="entry name" value="NLP_P60 DOMAIN-CONTAINING PROTEIN-RELATED"/>
    <property type="match status" value="1"/>
</dbReference>
<keyword evidence="2" id="KW-0645">Protease</keyword>
<dbReference type="AlphaFoldDB" id="A0A437Q397"/>
<dbReference type="SUPFAM" id="SSF53955">
    <property type="entry name" value="Lysozyme-like"/>
    <property type="match status" value="1"/>
</dbReference>
<name>A0A437Q397_9ACTN</name>
<evidence type="ECO:0000256" key="2">
    <source>
        <dbReference type="ARBA" id="ARBA00022670"/>
    </source>
</evidence>
<dbReference type="InterPro" id="IPR038765">
    <property type="entry name" value="Papain-like_cys_pep_sf"/>
</dbReference>